<evidence type="ECO:0000313" key="3">
    <source>
        <dbReference type="Proteomes" id="UP000775213"/>
    </source>
</evidence>
<protein>
    <submittedName>
        <fullName evidence="2">Uncharacterized protein</fullName>
    </submittedName>
</protein>
<proteinExistence type="predicted"/>
<evidence type="ECO:0000256" key="1">
    <source>
        <dbReference type="SAM" id="MobiDB-lite"/>
    </source>
</evidence>
<keyword evidence="3" id="KW-1185">Reference proteome</keyword>
<dbReference type="AlphaFoldDB" id="A0AAV7GUE6"/>
<reference evidence="2 3" key="1">
    <citation type="journal article" date="2021" name="Hortic Res">
        <title>Chromosome-scale assembly of the Dendrobium chrysotoxum genome enhances the understanding of orchid evolution.</title>
        <authorList>
            <person name="Zhang Y."/>
            <person name="Zhang G.Q."/>
            <person name="Zhang D."/>
            <person name="Liu X.D."/>
            <person name="Xu X.Y."/>
            <person name="Sun W.H."/>
            <person name="Yu X."/>
            <person name="Zhu X."/>
            <person name="Wang Z.W."/>
            <person name="Zhao X."/>
            <person name="Zhong W.Y."/>
            <person name="Chen H."/>
            <person name="Yin W.L."/>
            <person name="Huang T."/>
            <person name="Niu S.C."/>
            <person name="Liu Z.J."/>
        </authorList>
    </citation>
    <scope>NUCLEOTIDE SEQUENCE [LARGE SCALE GENOMIC DNA]</scope>
    <source>
        <strain evidence="2">Lindl</strain>
    </source>
</reference>
<evidence type="ECO:0000313" key="2">
    <source>
        <dbReference type="EMBL" id="KAH0459384.1"/>
    </source>
</evidence>
<feature type="region of interest" description="Disordered" evidence="1">
    <location>
        <begin position="45"/>
        <end position="65"/>
    </location>
</feature>
<sequence length="65" mass="7428">MPKMACYWNYQEIGLTDEDGTTVKQSLPSDKKTKTNSIQELIYEMADETERESEGGGEMRDEGYV</sequence>
<organism evidence="2 3">
    <name type="scientific">Dendrobium chrysotoxum</name>
    <name type="common">Orchid</name>
    <dbReference type="NCBI Taxonomy" id="161865"/>
    <lineage>
        <taxon>Eukaryota</taxon>
        <taxon>Viridiplantae</taxon>
        <taxon>Streptophyta</taxon>
        <taxon>Embryophyta</taxon>
        <taxon>Tracheophyta</taxon>
        <taxon>Spermatophyta</taxon>
        <taxon>Magnoliopsida</taxon>
        <taxon>Liliopsida</taxon>
        <taxon>Asparagales</taxon>
        <taxon>Orchidaceae</taxon>
        <taxon>Epidendroideae</taxon>
        <taxon>Malaxideae</taxon>
        <taxon>Dendrobiinae</taxon>
        <taxon>Dendrobium</taxon>
    </lineage>
</organism>
<dbReference type="Proteomes" id="UP000775213">
    <property type="component" value="Unassembled WGS sequence"/>
</dbReference>
<gene>
    <name evidence="2" type="ORF">IEQ34_012198</name>
</gene>
<dbReference type="EMBL" id="JAGFBR010000011">
    <property type="protein sequence ID" value="KAH0459384.1"/>
    <property type="molecule type" value="Genomic_DNA"/>
</dbReference>
<comment type="caution">
    <text evidence="2">The sequence shown here is derived from an EMBL/GenBank/DDBJ whole genome shotgun (WGS) entry which is preliminary data.</text>
</comment>
<name>A0AAV7GUE6_DENCH</name>
<accession>A0AAV7GUE6</accession>
<feature type="compositionally biased region" description="Basic and acidic residues" evidence="1">
    <location>
        <begin position="52"/>
        <end position="65"/>
    </location>
</feature>